<feature type="region of interest" description="Disordered" evidence="1">
    <location>
        <begin position="1"/>
        <end position="77"/>
    </location>
</feature>
<organism evidence="2">
    <name type="scientific">sediment metagenome</name>
    <dbReference type="NCBI Taxonomy" id="749907"/>
    <lineage>
        <taxon>unclassified sequences</taxon>
        <taxon>metagenomes</taxon>
        <taxon>ecological metagenomes</taxon>
    </lineage>
</organism>
<protein>
    <submittedName>
        <fullName evidence="2">Uncharacterized protein</fullName>
    </submittedName>
</protein>
<feature type="compositionally biased region" description="Basic and acidic residues" evidence="1">
    <location>
        <begin position="17"/>
        <end position="32"/>
    </location>
</feature>
<sequence length="77" mass="8478">DHATPAGAVDRSLFRKNTLDEMTVRRTEKPVEGLKPPKPADDPRPLVRGKVGAGSYEDPGDEKRQKRRSGKSGRPGR</sequence>
<feature type="compositionally biased region" description="Basic residues" evidence="1">
    <location>
        <begin position="65"/>
        <end position="77"/>
    </location>
</feature>
<comment type="caution">
    <text evidence="2">The sequence shown here is derived from an EMBL/GenBank/DDBJ whole genome shotgun (WGS) entry which is preliminary data.</text>
</comment>
<accession>D9PI52</accession>
<evidence type="ECO:0000313" key="2">
    <source>
        <dbReference type="EMBL" id="EFK96765.1"/>
    </source>
</evidence>
<evidence type="ECO:0000256" key="1">
    <source>
        <dbReference type="SAM" id="MobiDB-lite"/>
    </source>
</evidence>
<reference evidence="2" key="1">
    <citation type="submission" date="2010-07" db="EMBL/GenBank/DDBJ databases">
        <authorList>
            <consortium name="CONSOLIDER consortium CSD2007-00005"/>
            <person name="Guazzaroni M.-E."/>
            <person name="Richter M."/>
            <person name="Garcia-Salamanca A."/>
            <person name="Yarza P."/>
            <person name="Ferrer M."/>
        </authorList>
    </citation>
    <scope>NUCLEOTIDE SEQUENCE</scope>
</reference>
<dbReference type="EMBL" id="ADZX01000407">
    <property type="protein sequence ID" value="EFK96765.1"/>
    <property type="molecule type" value="Genomic_DNA"/>
</dbReference>
<proteinExistence type="predicted"/>
<feature type="non-terminal residue" evidence="2">
    <location>
        <position position="1"/>
    </location>
</feature>
<reference evidence="2" key="2">
    <citation type="journal article" date="2011" name="Microb. Ecol.">
        <title>Taxonomic and Functional Metagenomic Profiling of the Microbial Community in the Anoxic Sediment of a Sub-saline Shallow Lake (Laguna de Carrizo, Central Spain).</title>
        <authorList>
            <person name="Ferrer M."/>
            <person name="Guazzaroni M.E."/>
            <person name="Richter M."/>
            <person name="Garcia-Salamanca A."/>
            <person name="Yarza P."/>
            <person name="Suarez-Suarez A."/>
            <person name="Solano J."/>
            <person name="Alcaide M."/>
            <person name="van Dillewijn P."/>
            <person name="Molina-Henares M.A."/>
            <person name="Lopez-Cortes N."/>
            <person name="Al-Ramahi Y."/>
            <person name="Guerrero C."/>
            <person name="Acosta A."/>
            <person name="de Eugenio L.I."/>
            <person name="Martinez V."/>
            <person name="Marques S."/>
            <person name="Rojo F."/>
            <person name="Santero E."/>
            <person name="Genilloud O."/>
            <person name="Perez-Perez J."/>
            <person name="Rossello-Mora R."/>
            <person name="Ramos J.L."/>
        </authorList>
    </citation>
    <scope>NUCLEOTIDE SEQUENCE</scope>
</reference>
<dbReference type="AlphaFoldDB" id="D9PI52"/>
<gene>
    <name evidence="2" type="ORF">LDC_1206</name>
</gene>
<name>D9PI52_9ZZZZ</name>